<gene>
    <name evidence="9" type="ORF">BC936DRAFT_137757</name>
</gene>
<feature type="transmembrane region" description="Helical" evidence="7">
    <location>
        <begin position="562"/>
        <end position="583"/>
    </location>
</feature>
<dbReference type="Gene3D" id="1.20.1740.10">
    <property type="entry name" value="Amino acid/polyamine transporter I"/>
    <property type="match status" value="2"/>
</dbReference>
<keyword evidence="3 7" id="KW-0812">Transmembrane</keyword>
<feature type="transmembrane region" description="Helical" evidence="7">
    <location>
        <begin position="532"/>
        <end position="550"/>
    </location>
</feature>
<evidence type="ECO:0000313" key="9">
    <source>
        <dbReference type="EMBL" id="RUP43025.1"/>
    </source>
</evidence>
<feature type="transmembrane region" description="Helical" evidence="7">
    <location>
        <begin position="149"/>
        <end position="170"/>
    </location>
</feature>
<keyword evidence="6 7" id="KW-0472">Membrane</keyword>
<feature type="transmembrane region" description="Helical" evidence="7">
    <location>
        <begin position="182"/>
        <end position="204"/>
    </location>
</feature>
<reference evidence="9 10" key="1">
    <citation type="journal article" date="2018" name="New Phytol.">
        <title>Phylogenomics of Endogonaceae and evolution of mycorrhizas within Mucoromycota.</title>
        <authorList>
            <person name="Chang Y."/>
            <person name="Desiro A."/>
            <person name="Na H."/>
            <person name="Sandor L."/>
            <person name="Lipzen A."/>
            <person name="Clum A."/>
            <person name="Barry K."/>
            <person name="Grigoriev I.V."/>
            <person name="Martin F.M."/>
            <person name="Stajich J.E."/>
            <person name="Smith M.E."/>
            <person name="Bonito G."/>
            <person name="Spatafora J.W."/>
        </authorList>
    </citation>
    <scope>NUCLEOTIDE SEQUENCE [LARGE SCALE GENOMIC DNA]</scope>
    <source>
        <strain evidence="9 10">GMNB39</strain>
    </source>
</reference>
<evidence type="ECO:0000256" key="7">
    <source>
        <dbReference type="SAM" id="Phobius"/>
    </source>
</evidence>
<keyword evidence="5 7" id="KW-1133">Transmembrane helix</keyword>
<evidence type="ECO:0000256" key="1">
    <source>
        <dbReference type="ARBA" id="ARBA00004141"/>
    </source>
</evidence>
<dbReference type="EMBL" id="RBNI01011907">
    <property type="protein sequence ID" value="RUP43025.1"/>
    <property type="molecule type" value="Genomic_DNA"/>
</dbReference>
<evidence type="ECO:0000256" key="5">
    <source>
        <dbReference type="ARBA" id="ARBA00022989"/>
    </source>
</evidence>
<dbReference type="OrthoDB" id="3900342at2759"/>
<dbReference type="AlphaFoldDB" id="A0A433CWR3"/>
<feature type="transmembrane region" description="Helical" evidence="7">
    <location>
        <begin position="490"/>
        <end position="511"/>
    </location>
</feature>
<comment type="caution">
    <text evidence="9">The sequence shown here is derived from an EMBL/GenBank/DDBJ whole genome shotgun (WGS) entry which is preliminary data.</text>
</comment>
<feature type="domain" description="Amino acid permease/ SLC12A" evidence="8">
    <location>
        <begin position="42"/>
        <end position="260"/>
    </location>
</feature>
<dbReference type="PROSITE" id="PS00218">
    <property type="entry name" value="AMINO_ACID_PERMEASE_1"/>
    <property type="match status" value="1"/>
</dbReference>
<dbReference type="InterPro" id="IPR050524">
    <property type="entry name" value="APC_YAT"/>
</dbReference>
<evidence type="ECO:0000256" key="3">
    <source>
        <dbReference type="ARBA" id="ARBA00022692"/>
    </source>
</evidence>
<keyword evidence="4" id="KW-0029">Amino-acid transport</keyword>
<dbReference type="Pfam" id="PF00324">
    <property type="entry name" value="AA_permease"/>
    <property type="match status" value="2"/>
</dbReference>
<feature type="transmembrane region" description="Helical" evidence="7">
    <location>
        <begin position="224"/>
        <end position="248"/>
    </location>
</feature>
<evidence type="ECO:0000259" key="8">
    <source>
        <dbReference type="Pfam" id="PF00324"/>
    </source>
</evidence>
<keyword evidence="10" id="KW-1185">Reference proteome</keyword>
<dbReference type="PANTHER" id="PTHR43341">
    <property type="entry name" value="AMINO ACID PERMEASE"/>
    <property type="match status" value="1"/>
</dbReference>
<feature type="domain" description="Amino acid permease/ SLC12A" evidence="8">
    <location>
        <begin position="369"/>
        <end position="591"/>
    </location>
</feature>
<dbReference type="GO" id="GO:0015171">
    <property type="term" value="F:amino acid transmembrane transporter activity"/>
    <property type="evidence" value="ECO:0007669"/>
    <property type="project" value="TreeGrafter"/>
</dbReference>
<comment type="subcellular location">
    <subcellularLocation>
        <location evidence="1">Membrane</location>
        <topology evidence="1">Multi-pass membrane protein</topology>
    </subcellularLocation>
</comment>
<keyword evidence="2" id="KW-0813">Transport</keyword>
<feature type="transmembrane region" description="Helical" evidence="7">
    <location>
        <begin position="45"/>
        <end position="67"/>
    </location>
</feature>
<accession>A0A433CWR3</accession>
<dbReference type="PIRSF" id="PIRSF006060">
    <property type="entry name" value="AA_transporter"/>
    <property type="match status" value="1"/>
</dbReference>
<dbReference type="PANTHER" id="PTHR43341:SF1">
    <property type="entry name" value="GENERAL AMINO-ACID PERMEASE GAP1"/>
    <property type="match status" value="1"/>
</dbReference>
<dbReference type="Proteomes" id="UP000268093">
    <property type="component" value="Unassembled WGS sequence"/>
</dbReference>
<organism evidence="9 10">
    <name type="scientific">Jimgerdemannia flammicorona</name>
    <dbReference type="NCBI Taxonomy" id="994334"/>
    <lineage>
        <taxon>Eukaryota</taxon>
        <taxon>Fungi</taxon>
        <taxon>Fungi incertae sedis</taxon>
        <taxon>Mucoromycota</taxon>
        <taxon>Mucoromycotina</taxon>
        <taxon>Endogonomycetes</taxon>
        <taxon>Endogonales</taxon>
        <taxon>Endogonaceae</taxon>
        <taxon>Jimgerdemannia</taxon>
    </lineage>
</organism>
<feature type="transmembrane region" description="Helical" evidence="7">
    <location>
        <begin position="428"/>
        <end position="449"/>
    </location>
</feature>
<sequence length="630" mass="69408">MVKKNYNEAEPKDAEIVDVQKDGFEDTVPVERQVQRKLKQRHLQMIAIGGTIGTGIFVSSGASIAAAGPGGALVSYLLVAVMVYFIVMSLGEMSALIPVSGAFTTFASRFVDPALGFTLGWIYWAQWAISIPSELTAAGFIIQFWNPDFPIWASSLIIIVVLFCVNLIGVRIYGETEYWLSLVKVLTVIAFIIVGILVDAGAVGGQAIGASSWQLPGAAFNQGALGIFQVLLFAFFSFGGTELVGIAAGESENPEKNVPKRREKALPLLKIYLHTPGPSKTPSGVFSSFTSSPSSSSVWSFRTTTRTCSTPATTTISPSRRLPWCCRPLFRFIKHTRLDRPSQAGRPRYERRYVRLNRTYSPFTSFPDVSSFFLLAHKYLYITFPTVILSSVFSATNSCFYAASRTLMALAQEGKAPKIFAHVDRRGVPLWSLIATTLVACISFTTTLWGGMCGVVVDKNLQGERFFWIKSYQSSISTCLTSSTLHFLSWLINLTGISGLLSWMSISVIHIRFRQAYSAQGRDIKDLPYRAALYPFGPTFAIVIATFIFAGEGWTATQSDNVAVSVIGVYIGVVVFAVLFFGYKFVKKTHLVPLLEADFDTGATRHRDVPVDPEEPEKMSWWRRIVGIIA</sequence>
<evidence type="ECO:0000256" key="2">
    <source>
        <dbReference type="ARBA" id="ARBA00022448"/>
    </source>
</evidence>
<proteinExistence type="predicted"/>
<dbReference type="InterPro" id="IPR004841">
    <property type="entry name" value="AA-permease/SLC12A_dom"/>
</dbReference>
<feature type="transmembrane region" description="Helical" evidence="7">
    <location>
        <begin position="73"/>
        <end position="98"/>
    </location>
</feature>
<evidence type="ECO:0000256" key="6">
    <source>
        <dbReference type="ARBA" id="ARBA00023136"/>
    </source>
</evidence>
<dbReference type="GO" id="GO:0016020">
    <property type="term" value="C:membrane"/>
    <property type="evidence" value="ECO:0007669"/>
    <property type="project" value="UniProtKB-SubCell"/>
</dbReference>
<evidence type="ECO:0000313" key="10">
    <source>
        <dbReference type="Proteomes" id="UP000268093"/>
    </source>
</evidence>
<evidence type="ECO:0000256" key="4">
    <source>
        <dbReference type="ARBA" id="ARBA00022970"/>
    </source>
</evidence>
<name>A0A433CWR3_9FUNG</name>
<dbReference type="InterPro" id="IPR004840">
    <property type="entry name" value="Amino_acid_permease_CS"/>
</dbReference>
<protein>
    <recommendedName>
        <fullName evidence="8">Amino acid permease/ SLC12A domain-containing protein</fullName>
    </recommendedName>
</protein>